<feature type="domain" description="SMODS-associated and fused to various effectors" evidence="1">
    <location>
        <begin position="97"/>
        <end position="291"/>
    </location>
</feature>
<sequence length="295" mass="31740">MATTIGSRLVMASRSGDAATRGAAIACIRETFRQLCKDESILAEIAAAAAPYLPVAIRSFLGPASDIVGTTPENTLMLTDSFRQRYLRDDVDWQRDLRPQVEDFLRAKVPQSSLLRLILDAHVSVAFIAGATLDVKSGVSIELVQKGRVGSRVWRADDGSEREAQAFELAEHKLGDGPEIAVAISIAQSVEAAARSYCAASLPNVGRLVVFALGPSQRAVLGGGHAAALAESVANHLHSIKRNEIDVITHVFAAAPNALVFYLGQQHQAIAPCISYEYDFDRRGNKSYQPSTIVD</sequence>
<reference evidence="2" key="1">
    <citation type="journal article" date="2024" name="Antonie Van Leeuwenhoek">
        <title>Bradyrhizobium ontarionense sp. nov., a novel bacterial symbiont isolated from Aeschynomene indica (Indian jointvetch), harbours photosynthesis, nitrogen fixation and nitrous oxide (N2O) reductase genes.</title>
        <authorList>
            <person name="Bromfield E.S.P."/>
            <person name="Cloutier S."/>
        </authorList>
    </citation>
    <scope>NUCLEOTIDE SEQUENCE</scope>
    <source>
        <strain evidence="2">A19</strain>
    </source>
</reference>
<gene>
    <name evidence="2" type="ORF">LQG66_17840</name>
</gene>
<dbReference type="InterPro" id="IPR040836">
    <property type="entry name" value="SAVED"/>
</dbReference>
<dbReference type="EMBL" id="CP088156">
    <property type="protein sequence ID" value="UFZ08041.1"/>
    <property type="molecule type" value="Genomic_DNA"/>
</dbReference>
<protein>
    <submittedName>
        <fullName evidence="2">SAVED domain-containing protein</fullName>
    </submittedName>
</protein>
<evidence type="ECO:0000259" key="1">
    <source>
        <dbReference type="Pfam" id="PF18145"/>
    </source>
</evidence>
<evidence type="ECO:0000313" key="2">
    <source>
        <dbReference type="EMBL" id="UFZ08041.1"/>
    </source>
</evidence>
<proteinExistence type="predicted"/>
<organism evidence="2 3">
    <name type="scientific">Bradyrhizobium ontarionense</name>
    <dbReference type="NCBI Taxonomy" id="2898149"/>
    <lineage>
        <taxon>Bacteria</taxon>
        <taxon>Pseudomonadati</taxon>
        <taxon>Pseudomonadota</taxon>
        <taxon>Alphaproteobacteria</taxon>
        <taxon>Hyphomicrobiales</taxon>
        <taxon>Nitrobacteraceae</taxon>
        <taxon>Bradyrhizobium</taxon>
    </lineage>
</organism>
<dbReference type="NCBIfam" id="NF033611">
    <property type="entry name" value="SAVED"/>
    <property type="match status" value="1"/>
</dbReference>
<evidence type="ECO:0000313" key="3">
    <source>
        <dbReference type="Proteomes" id="UP001431010"/>
    </source>
</evidence>
<dbReference type="Pfam" id="PF18145">
    <property type="entry name" value="SAVED"/>
    <property type="match status" value="1"/>
</dbReference>
<dbReference type="RefSeq" id="WP_231327490.1">
    <property type="nucleotide sequence ID" value="NZ_CP088156.1"/>
</dbReference>
<accession>A0ABY3RKP8</accession>
<dbReference type="Proteomes" id="UP001431010">
    <property type="component" value="Chromosome"/>
</dbReference>
<name>A0ABY3RKP8_9BRAD</name>
<keyword evidence="3" id="KW-1185">Reference proteome</keyword>